<comment type="caution">
    <text evidence="1">The sequence shown here is derived from an EMBL/GenBank/DDBJ whole genome shotgun (WGS) entry which is preliminary data.</text>
</comment>
<name>A0A2T0UK21_9GAMM</name>
<dbReference type="EMBL" id="PVTK01000019">
    <property type="protein sequence ID" value="PRY58285.1"/>
    <property type="molecule type" value="Genomic_DNA"/>
</dbReference>
<evidence type="ECO:0000313" key="2">
    <source>
        <dbReference type="Proteomes" id="UP000237647"/>
    </source>
</evidence>
<dbReference type="Proteomes" id="UP000237647">
    <property type="component" value="Unassembled WGS sequence"/>
</dbReference>
<dbReference type="OrthoDB" id="5406083at2"/>
<organism evidence="1 2">
    <name type="scientific">Vreelandella songnenensis</name>
    <dbReference type="NCBI Taxonomy" id="1176243"/>
    <lineage>
        <taxon>Bacteria</taxon>
        <taxon>Pseudomonadati</taxon>
        <taxon>Pseudomonadota</taxon>
        <taxon>Gammaproteobacteria</taxon>
        <taxon>Oceanospirillales</taxon>
        <taxon>Halomonadaceae</taxon>
        <taxon>Vreelandella</taxon>
    </lineage>
</organism>
<evidence type="ECO:0000313" key="1">
    <source>
        <dbReference type="EMBL" id="PRY58285.1"/>
    </source>
</evidence>
<dbReference type="AlphaFoldDB" id="A0A2T0UK21"/>
<keyword evidence="2" id="KW-1185">Reference proteome</keyword>
<reference evidence="1 2" key="1">
    <citation type="submission" date="2018-03" db="EMBL/GenBank/DDBJ databases">
        <title>Genomic Encyclopedia of Type Strains, Phase III (KMG-III): the genomes of soil and plant-associated and newly described type strains.</title>
        <authorList>
            <person name="Whitman W."/>
        </authorList>
    </citation>
    <scope>NUCLEOTIDE SEQUENCE [LARGE SCALE GENOMIC DNA]</scope>
    <source>
        <strain evidence="1 2">CGMCC 1.12152</strain>
    </source>
</reference>
<proteinExistence type="predicted"/>
<sequence>MPQNHACSPKAIYLEITGHHEDNAQNEYWLYQGDDAVERLAEGDASEGRFGPIVESQKEFLEEELADYRLVQKIGDIEIPLLQVEEVSQCGLIPKQRAFQHNLMVSTVPMLYLDHHELAVGPCRGGFIYVFLQGRLIRELVASSLVNGTLQFLDSDIAAYREQGEVPTVREFSGPALSHVHLPLKLNGETANVRLAFSDHPWPWAHIEQLEANPDLIEKRCQPLALNESAVTVMLQGQGQNLYQHGLDVNRDECAGKAWLDWLPPMRARDAVYEQAWGSPRDYIEDPTAEGWSALLDQLASERTFFDSDEQEASFPEIDMARRQRDFSPALRGTLLQQWCNPLRPDEEQAEEAQLALMPTPAATEDCLAPLRDQKLCCIFLRDPKQATEHLIADIQASTELLMVLAESMKYHPHGASAELVHANCFMDKGPEGENNPRYLDDWLDRRLDRSRESLFSRLAKIEERRLARLRRDEALSALADLWDDTTPGALVHALHDAMLFDDINLLEPYVILARSIDILLNGTQPFDPKGTTDELSDYQSPARCHSTLETLYKGEHLASALLFEPEQCKMENGWGEAYARDVGRIAQASQQILSQEASAATMTADDLIALQNQLVEETNPTADVMRRVLNGADAVVLSTLPPLVAAIPWLKLGQSMSLDIASDYADLKGALGGGLPIKAELQGGGIVWLAPREFKTVTAEMAQASAALQATATTNALGGNAVSSPGNQTVRVIGRETGEWRFYGARTGYTAFWAVLVALEVNNLWEGFEKVGRQGGAVNAAKLGSAVFDGLLLSTQGLKLANVQWGWSVRINNILDKPFLKDESWQKAMGDAGRARGGLTLIAGLLTTALVAHDAHELAQRGEYQAARWTRAQAGAIGVATVYGSGYGEAAGRISRDRLVTNQLISRILGWVGTLRPVPTTVLSLIASVFFQYQATNNRDDGFSLWVQYGPFGSRRDELESRLTELATQEDDKDSVAIYDYLIQFRGASPHQTYLYLLQGLNDTYAELVSPRMLVELAPRFADCDIAVKFSCAGLRYGEFRLPPLGVSADYLAPVPDMGFTYQYYPIVKGQRLVASAEAEDSEDNAIRYLGISLPREWRRTDIPRSHLGVDPNWLRTSRERFQHEPDYTREYHQKANLVRLYLDDLTGQGSIQFWDRASRTYQPIEDEMTFTTYPSSLTWVWRQQGARL</sequence>
<dbReference type="RefSeq" id="WP_106376204.1">
    <property type="nucleotide sequence ID" value="NZ_PVTK01000019.1"/>
</dbReference>
<gene>
    <name evidence="1" type="ORF">B0H98_1195</name>
</gene>
<accession>A0A2T0UK21</accession>
<protein>
    <submittedName>
        <fullName evidence="1">Uncharacterized protein</fullName>
    </submittedName>
</protein>
<dbReference type="CDD" id="cd20705">
    <property type="entry name" value="MIX_I"/>
    <property type="match status" value="1"/>
</dbReference>